<evidence type="ECO:0000313" key="1">
    <source>
        <dbReference type="EMBL" id="PUZ52243.1"/>
    </source>
</evidence>
<dbReference type="Proteomes" id="UP000244336">
    <property type="component" value="Chromosome 6"/>
</dbReference>
<reference evidence="1 2" key="1">
    <citation type="submission" date="2018-04" db="EMBL/GenBank/DDBJ databases">
        <title>WGS assembly of Panicum hallii var. hallii HAL2.</title>
        <authorList>
            <person name="Lovell J."/>
            <person name="Jenkins J."/>
            <person name="Lowry D."/>
            <person name="Mamidi S."/>
            <person name="Sreedasyam A."/>
            <person name="Weng X."/>
            <person name="Barry K."/>
            <person name="Bonette J."/>
            <person name="Campitelli B."/>
            <person name="Daum C."/>
            <person name="Gordon S."/>
            <person name="Gould B."/>
            <person name="Lipzen A."/>
            <person name="MacQueen A."/>
            <person name="Palacio-Mejia J."/>
            <person name="Plott C."/>
            <person name="Shakirov E."/>
            <person name="Shu S."/>
            <person name="Yoshinaga Y."/>
            <person name="Zane M."/>
            <person name="Rokhsar D."/>
            <person name="Grimwood J."/>
            <person name="Schmutz J."/>
            <person name="Juenger T."/>
        </authorList>
    </citation>
    <scope>NUCLEOTIDE SEQUENCE [LARGE SCALE GENOMIC DNA]</scope>
    <source>
        <strain evidence="2">cv. HAL2</strain>
    </source>
</reference>
<sequence>MKMGRFPNSHYARPNMNWCNLWRGGEVVGAHLNWTGSQFRLPSTTSIRSGNDSLCSMPESPFVFSVRQQQDPSLHLALKPNMAEELDAYSNKEGENQLIRQVRQQSPSQQPIGHFLAETKTNHRVSQSSDAPSRKAPWIMASRASGAPARSGGSGGHPIVHQLHLRVFRCSGLPRFPFRIRPPPSPRASRLSFKSATEEFSWNRTAEQGVYM</sequence>
<proteinExistence type="predicted"/>
<gene>
    <name evidence="1" type="ORF">GQ55_6G254600</name>
</gene>
<organism evidence="1 2">
    <name type="scientific">Panicum hallii var. hallii</name>
    <dbReference type="NCBI Taxonomy" id="1504633"/>
    <lineage>
        <taxon>Eukaryota</taxon>
        <taxon>Viridiplantae</taxon>
        <taxon>Streptophyta</taxon>
        <taxon>Embryophyta</taxon>
        <taxon>Tracheophyta</taxon>
        <taxon>Spermatophyta</taxon>
        <taxon>Magnoliopsida</taxon>
        <taxon>Liliopsida</taxon>
        <taxon>Poales</taxon>
        <taxon>Poaceae</taxon>
        <taxon>PACMAD clade</taxon>
        <taxon>Panicoideae</taxon>
        <taxon>Panicodae</taxon>
        <taxon>Paniceae</taxon>
        <taxon>Panicinae</taxon>
        <taxon>Panicum</taxon>
        <taxon>Panicum sect. Panicum</taxon>
    </lineage>
</organism>
<keyword evidence="2" id="KW-1185">Reference proteome</keyword>
<protein>
    <submittedName>
        <fullName evidence="1">Uncharacterized protein</fullName>
    </submittedName>
</protein>
<dbReference type="EMBL" id="CM009754">
    <property type="protein sequence ID" value="PUZ52243.1"/>
    <property type="molecule type" value="Genomic_DNA"/>
</dbReference>
<dbReference type="AlphaFoldDB" id="A0A2T7D9K4"/>
<dbReference type="Gramene" id="PUZ52243">
    <property type="protein sequence ID" value="PUZ52243"/>
    <property type="gene ID" value="GQ55_6G254600"/>
</dbReference>
<name>A0A2T7D9K4_9POAL</name>
<evidence type="ECO:0000313" key="2">
    <source>
        <dbReference type="Proteomes" id="UP000244336"/>
    </source>
</evidence>
<accession>A0A2T7D9K4</accession>